<dbReference type="Proteomes" id="UP000703269">
    <property type="component" value="Unassembled WGS sequence"/>
</dbReference>
<proteinExistence type="predicted"/>
<dbReference type="EMBL" id="BPQB01000008">
    <property type="protein sequence ID" value="GJE87903.1"/>
    <property type="molecule type" value="Genomic_DNA"/>
</dbReference>
<sequence>MHERLQHIRDVCRQRPTIRRARSHLSVLPNPPPRAEYACAYLASEHLQNADALVSRAPTRGGLKAKAFWRLVGDVERALRHAARTKVALPNGRTFTYKRLPHYRPRCKACQVGDLPCLVARRMSGSNRRGRSDKCQVCFIRKAKCERNELQPAVNNALQPVPNAEPTLDAVRSRAPTPDDVPVAILFGKGKAREPPPIVASLNASNSVAPKRPQAPPQTDASPSKRRPPDENAAPSPALASYTPDSGAHPRTAASSSRPLTTANTAGGETPAQHLALAHAKALDIVRHAARAGGALPLELRVPIREMGVALGKLGELCSEPGEPGGLDGPGAGRLRYLEGERLCGARALVQAAAHEVAALDEARVGDLVLRMMVRCLKSRLRDLGRVGGA</sequence>
<comment type="caution">
    <text evidence="2">The sequence shown here is derived from an EMBL/GenBank/DDBJ whole genome shotgun (WGS) entry which is preliminary data.</text>
</comment>
<protein>
    <submittedName>
        <fullName evidence="2">Uncharacterized protein</fullName>
    </submittedName>
</protein>
<dbReference type="AlphaFoldDB" id="A0A9P3G2M7"/>
<feature type="region of interest" description="Disordered" evidence="1">
    <location>
        <begin position="204"/>
        <end position="268"/>
    </location>
</feature>
<feature type="compositionally biased region" description="Polar residues" evidence="1">
    <location>
        <begin position="253"/>
        <end position="267"/>
    </location>
</feature>
<evidence type="ECO:0000313" key="2">
    <source>
        <dbReference type="EMBL" id="GJE87903.1"/>
    </source>
</evidence>
<accession>A0A9P3G2M7</accession>
<evidence type="ECO:0000313" key="3">
    <source>
        <dbReference type="Proteomes" id="UP000703269"/>
    </source>
</evidence>
<organism evidence="2 3">
    <name type="scientific">Phanerochaete sordida</name>
    <dbReference type="NCBI Taxonomy" id="48140"/>
    <lineage>
        <taxon>Eukaryota</taxon>
        <taxon>Fungi</taxon>
        <taxon>Dikarya</taxon>
        <taxon>Basidiomycota</taxon>
        <taxon>Agaricomycotina</taxon>
        <taxon>Agaricomycetes</taxon>
        <taxon>Polyporales</taxon>
        <taxon>Phanerochaetaceae</taxon>
        <taxon>Phanerochaete</taxon>
    </lineage>
</organism>
<name>A0A9P3G2M7_9APHY</name>
<keyword evidence="3" id="KW-1185">Reference proteome</keyword>
<evidence type="ECO:0000256" key="1">
    <source>
        <dbReference type="SAM" id="MobiDB-lite"/>
    </source>
</evidence>
<gene>
    <name evidence="2" type="ORF">PsYK624_039860</name>
</gene>
<reference evidence="2 3" key="1">
    <citation type="submission" date="2021-08" db="EMBL/GenBank/DDBJ databases">
        <title>Draft Genome Sequence of Phanerochaete sordida strain YK-624.</title>
        <authorList>
            <person name="Mori T."/>
            <person name="Dohra H."/>
            <person name="Suzuki T."/>
            <person name="Kawagishi H."/>
            <person name="Hirai H."/>
        </authorList>
    </citation>
    <scope>NUCLEOTIDE SEQUENCE [LARGE SCALE GENOMIC DNA]</scope>
    <source>
        <strain evidence="2 3">YK-624</strain>
    </source>
</reference>